<evidence type="ECO:0000256" key="1">
    <source>
        <dbReference type="SAM" id="Phobius"/>
    </source>
</evidence>
<feature type="transmembrane region" description="Helical" evidence="1">
    <location>
        <begin position="6"/>
        <end position="24"/>
    </location>
</feature>
<gene>
    <name evidence="2" type="ORF">CPB84DRAFT_1771587</name>
</gene>
<accession>A0A9P5NVN1</accession>
<dbReference type="AlphaFoldDB" id="A0A9P5NVN1"/>
<dbReference type="Proteomes" id="UP000724874">
    <property type="component" value="Unassembled WGS sequence"/>
</dbReference>
<organism evidence="2 3">
    <name type="scientific">Gymnopilus junonius</name>
    <name type="common">Spectacular rustgill mushroom</name>
    <name type="synonym">Gymnopilus spectabilis subsp. junonius</name>
    <dbReference type="NCBI Taxonomy" id="109634"/>
    <lineage>
        <taxon>Eukaryota</taxon>
        <taxon>Fungi</taxon>
        <taxon>Dikarya</taxon>
        <taxon>Basidiomycota</taxon>
        <taxon>Agaricomycotina</taxon>
        <taxon>Agaricomycetes</taxon>
        <taxon>Agaricomycetidae</taxon>
        <taxon>Agaricales</taxon>
        <taxon>Agaricineae</taxon>
        <taxon>Hymenogastraceae</taxon>
        <taxon>Gymnopilus</taxon>
    </lineage>
</organism>
<keyword evidence="3" id="KW-1185">Reference proteome</keyword>
<evidence type="ECO:0000313" key="3">
    <source>
        <dbReference type="Proteomes" id="UP000724874"/>
    </source>
</evidence>
<protein>
    <submittedName>
        <fullName evidence="2">Uncharacterized protein</fullName>
    </submittedName>
</protein>
<comment type="caution">
    <text evidence="2">The sequence shown here is derived from an EMBL/GenBank/DDBJ whole genome shotgun (WGS) entry which is preliminary data.</text>
</comment>
<name>A0A9P5NVN1_GYMJU</name>
<keyword evidence="1" id="KW-0472">Membrane</keyword>
<keyword evidence="1" id="KW-0812">Transmembrane</keyword>
<sequence>MNSIYVFVIVLFLVRIHICWQMFFRSLHLVRRPWHSWLNFAITPCFYLYLCDRVSSMGTEQV</sequence>
<keyword evidence="1" id="KW-1133">Transmembrane helix</keyword>
<evidence type="ECO:0000313" key="2">
    <source>
        <dbReference type="EMBL" id="KAF8905497.1"/>
    </source>
</evidence>
<dbReference type="EMBL" id="JADNYJ010000022">
    <property type="protein sequence ID" value="KAF8905497.1"/>
    <property type="molecule type" value="Genomic_DNA"/>
</dbReference>
<proteinExistence type="predicted"/>
<reference evidence="2" key="1">
    <citation type="submission" date="2020-11" db="EMBL/GenBank/DDBJ databases">
        <authorList>
            <consortium name="DOE Joint Genome Institute"/>
            <person name="Ahrendt S."/>
            <person name="Riley R."/>
            <person name="Andreopoulos W."/>
            <person name="LaButti K."/>
            <person name="Pangilinan J."/>
            <person name="Ruiz-duenas F.J."/>
            <person name="Barrasa J.M."/>
            <person name="Sanchez-Garcia M."/>
            <person name="Camarero S."/>
            <person name="Miyauchi S."/>
            <person name="Serrano A."/>
            <person name="Linde D."/>
            <person name="Babiker R."/>
            <person name="Drula E."/>
            <person name="Ayuso-Fernandez I."/>
            <person name="Pacheco R."/>
            <person name="Padilla G."/>
            <person name="Ferreira P."/>
            <person name="Barriuso J."/>
            <person name="Kellner H."/>
            <person name="Castanera R."/>
            <person name="Alfaro M."/>
            <person name="Ramirez L."/>
            <person name="Pisabarro A.G."/>
            <person name="Kuo A."/>
            <person name="Tritt A."/>
            <person name="Lipzen A."/>
            <person name="He G."/>
            <person name="Yan M."/>
            <person name="Ng V."/>
            <person name="Cullen D."/>
            <person name="Martin F."/>
            <person name="Rosso M.-N."/>
            <person name="Henrissat B."/>
            <person name="Hibbett D."/>
            <person name="Martinez A.T."/>
            <person name="Grigoriev I.V."/>
        </authorList>
    </citation>
    <scope>NUCLEOTIDE SEQUENCE</scope>
    <source>
        <strain evidence="2">AH 44721</strain>
    </source>
</reference>